<protein>
    <submittedName>
        <fullName evidence="1">Uncharacterized protein</fullName>
    </submittedName>
</protein>
<sequence>MHPDRNKSVHQFASNIASQCNIRHSGIWSRRLRLASLDSSETPGSKLTE</sequence>
<name>A0A0A8XPP5_ARUDO</name>
<accession>A0A0A8XPP5</accession>
<reference evidence="1" key="2">
    <citation type="journal article" date="2015" name="Data Brief">
        <title>Shoot transcriptome of the giant reed, Arundo donax.</title>
        <authorList>
            <person name="Barrero R.A."/>
            <person name="Guerrero F.D."/>
            <person name="Moolhuijzen P."/>
            <person name="Goolsby J.A."/>
            <person name="Tidwell J."/>
            <person name="Bellgard S.E."/>
            <person name="Bellgard M.I."/>
        </authorList>
    </citation>
    <scope>NUCLEOTIDE SEQUENCE</scope>
    <source>
        <tissue evidence="1">Shoot tissue taken approximately 20 cm above the soil surface</tissue>
    </source>
</reference>
<dbReference type="EMBL" id="GBRH01282106">
    <property type="protein sequence ID" value="JAD15789.1"/>
    <property type="molecule type" value="Transcribed_RNA"/>
</dbReference>
<evidence type="ECO:0000313" key="1">
    <source>
        <dbReference type="EMBL" id="JAD15789.1"/>
    </source>
</evidence>
<organism evidence="1">
    <name type="scientific">Arundo donax</name>
    <name type="common">Giant reed</name>
    <name type="synonym">Donax arundinaceus</name>
    <dbReference type="NCBI Taxonomy" id="35708"/>
    <lineage>
        <taxon>Eukaryota</taxon>
        <taxon>Viridiplantae</taxon>
        <taxon>Streptophyta</taxon>
        <taxon>Embryophyta</taxon>
        <taxon>Tracheophyta</taxon>
        <taxon>Spermatophyta</taxon>
        <taxon>Magnoliopsida</taxon>
        <taxon>Liliopsida</taxon>
        <taxon>Poales</taxon>
        <taxon>Poaceae</taxon>
        <taxon>PACMAD clade</taxon>
        <taxon>Arundinoideae</taxon>
        <taxon>Arundineae</taxon>
        <taxon>Arundo</taxon>
    </lineage>
</organism>
<proteinExistence type="predicted"/>
<reference evidence="1" key="1">
    <citation type="submission" date="2014-09" db="EMBL/GenBank/DDBJ databases">
        <authorList>
            <person name="Magalhaes I.L.F."/>
            <person name="Oliveira U."/>
            <person name="Santos F.R."/>
            <person name="Vidigal T.H.D.A."/>
            <person name="Brescovit A.D."/>
            <person name="Santos A.J."/>
        </authorList>
    </citation>
    <scope>NUCLEOTIDE SEQUENCE</scope>
    <source>
        <tissue evidence="1">Shoot tissue taken approximately 20 cm above the soil surface</tissue>
    </source>
</reference>
<dbReference type="AlphaFoldDB" id="A0A0A8XPP5"/>